<evidence type="ECO:0000313" key="2">
    <source>
        <dbReference type="EMBL" id="KAJ1964662.1"/>
    </source>
</evidence>
<dbReference type="EMBL" id="JANBPY010000675">
    <property type="protein sequence ID" value="KAJ1964662.1"/>
    <property type="molecule type" value="Genomic_DNA"/>
</dbReference>
<evidence type="ECO:0008006" key="4">
    <source>
        <dbReference type="Google" id="ProtNLM"/>
    </source>
</evidence>
<name>A0A9W8AUV2_9FUNG</name>
<gene>
    <name evidence="2" type="ORF">IWQ62_002872</name>
</gene>
<keyword evidence="3" id="KW-1185">Reference proteome</keyword>
<evidence type="ECO:0000256" key="1">
    <source>
        <dbReference type="SAM" id="MobiDB-lite"/>
    </source>
</evidence>
<dbReference type="AlphaFoldDB" id="A0A9W8AUV2"/>
<dbReference type="Proteomes" id="UP001150925">
    <property type="component" value="Unassembled WGS sequence"/>
</dbReference>
<proteinExistence type="predicted"/>
<comment type="caution">
    <text evidence="2">The sequence shown here is derived from an EMBL/GenBank/DDBJ whole genome shotgun (WGS) entry which is preliminary data.</text>
</comment>
<dbReference type="Gene3D" id="1.25.40.480">
    <property type="match status" value="1"/>
</dbReference>
<feature type="compositionally biased region" description="Polar residues" evidence="1">
    <location>
        <begin position="74"/>
        <end position="95"/>
    </location>
</feature>
<sequence>MDTPAFPPVTQLRARLESLQRRFPTVLCQEQVQLLRHTNSSLASTNKLDDATQPLSTAGVSWVPKQTVFRLPAITNSTGGRKSTDSPPSENSTAEPTERGDECDSGLVAQHPTEPTPFDPLLFHQRLATTFAPPQLSVTDASWGLIQELLALPTCHMETVLTSWSYLYRLPENIQAELIQRIVGDSGGHCSFQNLTRFFYHLVPPAVALNPDQESSPIVVMATEFPSRQYVQSLVVSLRRKPRPLVQGWVLTLLSRQKWVQLSPIVSDVLCRIIRDVASLSTTESEHCLRVLFSDVWAAFAQALCSTTVESNLSPIPLESTTWSEPFLRFLQVLVTDAKVTPNDQDMRHLVDILDAGLHHPAQVRSKLFASLMLTLIKTHPSAVRPYADAIMRLANRSKTFLRKTIINALKRLTTNTTRSTGS</sequence>
<feature type="region of interest" description="Disordered" evidence="1">
    <location>
        <begin position="73"/>
        <end position="111"/>
    </location>
</feature>
<organism evidence="2 3">
    <name type="scientific">Dispira parvispora</name>
    <dbReference type="NCBI Taxonomy" id="1520584"/>
    <lineage>
        <taxon>Eukaryota</taxon>
        <taxon>Fungi</taxon>
        <taxon>Fungi incertae sedis</taxon>
        <taxon>Zoopagomycota</taxon>
        <taxon>Kickxellomycotina</taxon>
        <taxon>Dimargaritomycetes</taxon>
        <taxon>Dimargaritales</taxon>
        <taxon>Dimargaritaceae</taxon>
        <taxon>Dispira</taxon>
    </lineage>
</organism>
<protein>
    <recommendedName>
        <fullName evidence="4">Fanconi Anaemia group E protein C-terminal domain-containing protein</fullName>
    </recommendedName>
</protein>
<evidence type="ECO:0000313" key="3">
    <source>
        <dbReference type="Proteomes" id="UP001150925"/>
    </source>
</evidence>
<dbReference type="OrthoDB" id="10325296at2759"/>
<accession>A0A9W8AUV2</accession>
<reference evidence="2" key="1">
    <citation type="submission" date="2022-07" db="EMBL/GenBank/DDBJ databases">
        <title>Phylogenomic reconstructions and comparative analyses of Kickxellomycotina fungi.</title>
        <authorList>
            <person name="Reynolds N.K."/>
            <person name="Stajich J.E."/>
            <person name="Barry K."/>
            <person name="Grigoriev I.V."/>
            <person name="Crous P."/>
            <person name="Smith M.E."/>
        </authorList>
    </citation>
    <scope>NUCLEOTIDE SEQUENCE</scope>
    <source>
        <strain evidence="2">RSA 1196</strain>
    </source>
</reference>